<dbReference type="SUPFAM" id="SSF48264">
    <property type="entry name" value="Cytochrome P450"/>
    <property type="match status" value="1"/>
</dbReference>
<comment type="caution">
    <text evidence="6">The sequence shown here is derived from an EMBL/GenBank/DDBJ whole genome shotgun (WGS) entry which is preliminary data.</text>
</comment>
<evidence type="ECO:0000313" key="7">
    <source>
        <dbReference type="Proteomes" id="UP000823775"/>
    </source>
</evidence>
<dbReference type="InterPro" id="IPR002401">
    <property type="entry name" value="Cyt_P450_E_grp-I"/>
</dbReference>
<dbReference type="Pfam" id="PF00067">
    <property type="entry name" value="p450"/>
    <property type="match status" value="1"/>
</dbReference>
<dbReference type="PRINTS" id="PR00463">
    <property type="entry name" value="EP450I"/>
</dbReference>
<comment type="similarity">
    <text evidence="2">Belongs to the cytochrome P450 family.</text>
</comment>
<evidence type="ECO:0000256" key="3">
    <source>
        <dbReference type="ARBA" id="ARBA00022723"/>
    </source>
</evidence>
<evidence type="ECO:0000256" key="5">
    <source>
        <dbReference type="ARBA" id="ARBA00023004"/>
    </source>
</evidence>
<dbReference type="Gene3D" id="1.10.630.10">
    <property type="entry name" value="Cytochrome P450"/>
    <property type="match status" value="1"/>
</dbReference>
<keyword evidence="4" id="KW-0560">Oxidoreductase</keyword>
<sequence>MDLLSRLLIAGHEDEMVRDMVISFLMAGRDTTSSALTWLFWLTTNHPDVKNQMIDEITSINSSNKALRQDKGSKNPIELLISVRNGSDGGDLGKDRLEFKPDRWIDAENGALKKYECV</sequence>
<name>A0ABS8RY48_DATST</name>
<comment type="cofactor">
    <cofactor evidence="1">
        <name>heme</name>
        <dbReference type="ChEBI" id="CHEBI:30413"/>
    </cofactor>
</comment>
<dbReference type="PANTHER" id="PTHR24296">
    <property type="entry name" value="CYTOCHROME P450"/>
    <property type="match status" value="1"/>
</dbReference>
<evidence type="ECO:0000313" key="6">
    <source>
        <dbReference type="EMBL" id="MCD7451091.1"/>
    </source>
</evidence>
<keyword evidence="7" id="KW-1185">Reference proteome</keyword>
<evidence type="ECO:0000256" key="1">
    <source>
        <dbReference type="ARBA" id="ARBA00001971"/>
    </source>
</evidence>
<accession>A0ABS8RY48</accession>
<organism evidence="6 7">
    <name type="scientific">Datura stramonium</name>
    <name type="common">Jimsonweed</name>
    <name type="synonym">Common thornapple</name>
    <dbReference type="NCBI Taxonomy" id="4076"/>
    <lineage>
        <taxon>Eukaryota</taxon>
        <taxon>Viridiplantae</taxon>
        <taxon>Streptophyta</taxon>
        <taxon>Embryophyta</taxon>
        <taxon>Tracheophyta</taxon>
        <taxon>Spermatophyta</taxon>
        <taxon>Magnoliopsida</taxon>
        <taxon>eudicotyledons</taxon>
        <taxon>Gunneridae</taxon>
        <taxon>Pentapetalae</taxon>
        <taxon>asterids</taxon>
        <taxon>lamiids</taxon>
        <taxon>Solanales</taxon>
        <taxon>Solanaceae</taxon>
        <taxon>Solanoideae</taxon>
        <taxon>Datureae</taxon>
        <taxon>Datura</taxon>
    </lineage>
</organism>
<keyword evidence="5" id="KW-0408">Iron</keyword>
<keyword evidence="3" id="KW-0479">Metal-binding</keyword>
<evidence type="ECO:0008006" key="8">
    <source>
        <dbReference type="Google" id="ProtNLM"/>
    </source>
</evidence>
<dbReference type="InterPro" id="IPR036396">
    <property type="entry name" value="Cyt_P450_sf"/>
</dbReference>
<dbReference type="Proteomes" id="UP000823775">
    <property type="component" value="Unassembled WGS sequence"/>
</dbReference>
<proteinExistence type="inferred from homology"/>
<protein>
    <recommendedName>
        <fullName evidence="8">Cytochrome P450</fullName>
    </recommendedName>
</protein>
<dbReference type="InterPro" id="IPR001128">
    <property type="entry name" value="Cyt_P450"/>
</dbReference>
<dbReference type="EMBL" id="JACEIK010000152">
    <property type="protein sequence ID" value="MCD7451091.1"/>
    <property type="molecule type" value="Genomic_DNA"/>
</dbReference>
<gene>
    <name evidence="6" type="ORF">HAX54_009539</name>
</gene>
<reference evidence="6 7" key="1">
    <citation type="journal article" date="2021" name="BMC Genomics">
        <title>Datura genome reveals duplications of psychoactive alkaloid biosynthetic genes and high mutation rate following tissue culture.</title>
        <authorList>
            <person name="Rajewski A."/>
            <person name="Carter-House D."/>
            <person name="Stajich J."/>
            <person name="Litt A."/>
        </authorList>
    </citation>
    <scope>NUCLEOTIDE SEQUENCE [LARGE SCALE GENOMIC DNA]</scope>
    <source>
        <strain evidence="6">AR-01</strain>
    </source>
</reference>
<evidence type="ECO:0000256" key="2">
    <source>
        <dbReference type="ARBA" id="ARBA00010617"/>
    </source>
</evidence>
<evidence type="ECO:0000256" key="4">
    <source>
        <dbReference type="ARBA" id="ARBA00023002"/>
    </source>
</evidence>